<dbReference type="SUPFAM" id="SSF110849">
    <property type="entry name" value="ParB/Sulfiredoxin"/>
    <property type="match status" value="1"/>
</dbReference>
<dbReference type="PANTHER" id="PTHR33375">
    <property type="entry name" value="CHROMOSOME-PARTITIONING PROTEIN PARB-RELATED"/>
    <property type="match status" value="1"/>
</dbReference>
<dbReference type="AlphaFoldDB" id="A0A434AXR5"/>
<feature type="domain" description="ParB-like N-terminal" evidence="4">
    <location>
        <begin position="32"/>
        <end position="122"/>
    </location>
</feature>
<evidence type="ECO:0000256" key="3">
    <source>
        <dbReference type="ARBA" id="ARBA00023125"/>
    </source>
</evidence>
<dbReference type="CDD" id="cd16393">
    <property type="entry name" value="SPO0J_N"/>
    <property type="match status" value="1"/>
</dbReference>
<organism evidence="5 6">
    <name type="scientific">Ancylomarina longa</name>
    <dbReference type="NCBI Taxonomy" id="2487017"/>
    <lineage>
        <taxon>Bacteria</taxon>
        <taxon>Pseudomonadati</taxon>
        <taxon>Bacteroidota</taxon>
        <taxon>Bacteroidia</taxon>
        <taxon>Marinilabiliales</taxon>
        <taxon>Marinifilaceae</taxon>
        <taxon>Ancylomarina</taxon>
    </lineage>
</organism>
<dbReference type="Pfam" id="PF17762">
    <property type="entry name" value="HTH_ParB"/>
    <property type="match status" value="1"/>
</dbReference>
<keyword evidence="2" id="KW-0159">Chromosome partition</keyword>
<dbReference type="FunFam" id="1.10.10.2830:FF:000001">
    <property type="entry name" value="Chromosome partitioning protein ParB"/>
    <property type="match status" value="1"/>
</dbReference>
<dbReference type="PANTHER" id="PTHR33375:SF1">
    <property type="entry name" value="CHROMOSOME-PARTITIONING PROTEIN PARB-RELATED"/>
    <property type="match status" value="1"/>
</dbReference>
<protein>
    <submittedName>
        <fullName evidence="5">ParB/RepB/Spo0J family partition protein</fullName>
    </submittedName>
</protein>
<evidence type="ECO:0000256" key="1">
    <source>
        <dbReference type="ARBA" id="ARBA00006295"/>
    </source>
</evidence>
<name>A0A434AXR5_9BACT</name>
<keyword evidence="3" id="KW-0238">DNA-binding</keyword>
<dbReference type="Pfam" id="PF23552">
    <property type="entry name" value="ParB_C"/>
    <property type="match status" value="1"/>
</dbReference>
<evidence type="ECO:0000313" key="6">
    <source>
        <dbReference type="Proteomes" id="UP000282985"/>
    </source>
</evidence>
<comment type="caution">
    <text evidence="5">The sequence shown here is derived from an EMBL/GenBank/DDBJ whole genome shotgun (WGS) entry which is preliminary data.</text>
</comment>
<dbReference type="EMBL" id="RJJX01000003">
    <property type="protein sequence ID" value="RUT79345.1"/>
    <property type="molecule type" value="Genomic_DNA"/>
</dbReference>
<dbReference type="GO" id="GO:0007059">
    <property type="term" value="P:chromosome segregation"/>
    <property type="evidence" value="ECO:0007669"/>
    <property type="project" value="UniProtKB-KW"/>
</dbReference>
<dbReference type="InterPro" id="IPR004437">
    <property type="entry name" value="ParB/RepB/Spo0J"/>
</dbReference>
<evidence type="ECO:0000259" key="4">
    <source>
        <dbReference type="SMART" id="SM00470"/>
    </source>
</evidence>
<dbReference type="GO" id="GO:0003677">
    <property type="term" value="F:DNA binding"/>
    <property type="evidence" value="ECO:0007669"/>
    <property type="project" value="UniProtKB-KW"/>
</dbReference>
<dbReference type="InterPro" id="IPR036086">
    <property type="entry name" value="ParB/Sulfiredoxin_sf"/>
</dbReference>
<dbReference type="InterPro" id="IPR050336">
    <property type="entry name" value="Chromosome_partition/occlusion"/>
</dbReference>
<reference evidence="5 6" key="1">
    <citation type="submission" date="2018-11" db="EMBL/GenBank/DDBJ databases">
        <title>Parancylomarina longa gen. nov., sp. nov., isolated from sediments of southern Okinawa.</title>
        <authorList>
            <person name="Fu T."/>
        </authorList>
    </citation>
    <scope>NUCLEOTIDE SEQUENCE [LARGE SCALE GENOMIC DNA]</scope>
    <source>
        <strain evidence="5 6">T3-2 S1-C</strain>
    </source>
</reference>
<dbReference type="Gene3D" id="3.90.1530.30">
    <property type="match status" value="1"/>
</dbReference>
<dbReference type="InterPro" id="IPR057240">
    <property type="entry name" value="ParB_dimer_C"/>
</dbReference>
<dbReference type="InterPro" id="IPR041468">
    <property type="entry name" value="HTH_ParB/Spo0J"/>
</dbReference>
<comment type="similarity">
    <text evidence="1">Belongs to the ParB family.</text>
</comment>
<dbReference type="GO" id="GO:0005694">
    <property type="term" value="C:chromosome"/>
    <property type="evidence" value="ECO:0007669"/>
    <property type="project" value="TreeGrafter"/>
</dbReference>
<sequence>MAKKSVLGRGLGALIDDVEEVQANMAERDMSNEIDITKIEANPYQPRTKFDEAALNELAQSIKELGIVQPITVRKIHNNSYQLIAGERRFRAAKIAGLTKIPAYVRLAEDDKMLELALVENIQREDLDSIEVAISYQRLIDECKLTQESLSDRVGKKRSTISNYLRLLKLPAEIQKGIREKRVLMGHARALVNVDDPKSQLKIFELTVQNDYSVRKVEDLVRSINSKEEEETKVAPKTTLPKEYDSLKDHLSKHFDTKVDLKRTKNGKGKIIIPFKSDDDLERILAVMDQMNS</sequence>
<dbReference type="InterPro" id="IPR003115">
    <property type="entry name" value="ParB_N"/>
</dbReference>
<dbReference type="SMART" id="SM00470">
    <property type="entry name" value="ParB"/>
    <property type="match status" value="1"/>
</dbReference>
<dbReference type="OrthoDB" id="9802051at2"/>
<dbReference type="SUPFAM" id="SSF109709">
    <property type="entry name" value="KorB DNA-binding domain-like"/>
    <property type="match status" value="1"/>
</dbReference>
<dbReference type="NCBIfam" id="TIGR00180">
    <property type="entry name" value="parB_part"/>
    <property type="match status" value="1"/>
</dbReference>
<dbReference type="Pfam" id="PF02195">
    <property type="entry name" value="ParB_N"/>
    <property type="match status" value="1"/>
</dbReference>
<gene>
    <name evidence="5" type="ORF">DLK05_03745</name>
</gene>
<dbReference type="FunFam" id="3.90.1530.30:FF:000001">
    <property type="entry name" value="Chromosome partitioning protein ParB"/>
    <property type="match status" value="1"/>
</dbReference>
<dbReference type="Proteomes" id="UP000282985">
    <property type="component" value="Unassembled WGS sequence"/>
</dbReference>
<proteinExistence type="inferred from homology"/>
<keyword evidence="6" id="KW-1185">Reference proteome</keyword>
<dbReference type="RefSeq" id="WP_127342636.1">
    <property type="nucleotide sequence ID" value="NZ_RJJX01000003.1"/>
</dbReference>
<dbReference type="GO" id="GO:0045881">
    <property type="term" value="P:positive regulation of sporulation resulting in formation of a cellular spore"/>
    <property type="evidence" value="ECO:0007669"/>
    <property type="project" value="TreeGrafter"/>
</dbReference>
<evidence type="ECO:0000256" key="2">
    <source>
        <dbReference type="ARBA" id="ARBA00022829"/>
    </source>
</evidence>
<dbReference type="Gene3D" id="1.10.10.2830">
    <property type="match status" value="1"/>
</dbReference>
<evidence type="ECO:0000313" key="5">
    <source>
        <dbReference type="EMBL" id="RUT79345.1"/>
    </source>
</evidence>
<accession>A0A434AXR5</accession>